<evidence type="ECO:0000313" key="1">
    <source>
        <dbReference type="EMBL" id="KAH9766759.1"/>
    </source>
</evidence>
<dbReference type="EMBL" id="CM039173">
    <property type="protein sequence ID" value="KAH9766759.1"/>
    <property type="molecule type" value="Genomic_DNA"/>
</dbReference>
<comment type="caution">
    <text evidence="1">The sequence shown here is derived from an EMBL/GenBank/DDBJ whole genome shotgun (WGS) entry which is preliminary data.</text>
</comment>
<reference evidence="2" key="1">
    <citation type="journal article" date="2023" name="Hortic. Res.">
        <title>A chromosome-level phased genome enabling allele-level studies in sweet orange: a case study on citrus Huanglongbing tolerance.</title>
        <authorList>
            <person name="Wu B."/>
            <person name="Yu Q."/>
            <person name="Deng Z."/>
            <person name="Duan Y."/>
            <person name="Luo F."/>
            <person name="Gmitter F. Jr."/>
        </authorList>
    </citation>
    <scope>NUCLEOTIDE SEQUENCE [LARGE SCALE GENOMIC DNA]</scope>
    <source>
        <strain evidence="2">cv. Valencia</strain>
    </source>
</reference>
<accession>A0ACB8L0F7</accession>
<protein>
    <submittedName>
        <fullName evidence="1">Proline transporter 1</fullName>
    </submittedName>
</protein>
<sequence length="512" mass="56413">MNKSISIYRQLAVLKTFDEEEEERLLRVSPLGGEERIQDQEPTVLMAGDNNNNNHNNNNHNNNNSSEEVDASVLKVYDQGVEIPETAHQISSDSWFQVGFVLTTGINSAYVLGYPGTVMVPLGWIAGVIGLIIATIVSLNANALIAKLHEFGGKRHIRYRDLAGHIYGRRAYALTWGLQYVNLFMINTGYIILAGQALKAAFVLFWKDDHTMKLPYFIAIAGFVCALFAIGIPNLSALGVWLGVSTVLSTIYIVVAIWLSVRDGRINYFLTVIGLKNPARDYSIPGTTATKIFESIGACANLVFAFNTGMLPEIQATIRQPVVENMMKALYFQFSVGVLPMFAVTFVGYWAYGNSSSSYLLNNVSGPVWMKAAANISAFLQSVIALHIFASPMYEFLDTKYGIKGNALAVRNLTFRVTVRGGYLAINTLVSALLPFLGDFMSLTGAVSTFPLTFILANHMYLVAKRTKLPSSQKMWHWLNVCFFCVASVAAAIAALRLIAVDSKTYHVFADL</sequence>
<name>A0ACB8L0F7_CITSI</name>
<keyword evidence="2" id="KW-1185">Reference proteome</keyword>
<proteinExistence type="predicted"/>
<dbReference type="Proteomes" id="UP000829398">
    <property type="component" value="Chromosome 4"/>
</dbReference>
<gene>
    <name evidence="1" type="ORF">KPL71_011040</name>
</gene>
<evidence type="ECO:0000313" key="2">
    <source>
        <dbReference type="Proteomes" id="UP000829398"/>
    </source>
</evidence>
<organism evidence="1 2">
    <name type="scientific">Citrus sinensis</name>
    <name type="common">Sweet orange</name>
    <name type="synonym">Citrus aurantium var. sinensis</name>
    <dbReference type="NCBI Taxonomy" id="2711"/>
    <lineage>
        <taxon>Eukaryota</taxon>
        <taxon>Viridiplantae</taxon>
        <taxon>Streptophyta</taxon>
        <taxon>Embryophyta</taxon>
        <taxon>Tracheophyta</taxon>
        <taxon>Spermatophyta</taxon>
        <taxon>Magnoliopsida</taxon>
        <taxon>eudicotyledons</taxon>
        <taxon>Gunneridae</taxon>
        <taxon>Pentapetalae</taxon>
        <taxon>rosids</taxon>
        <taxon>malvids</taxon>
        <taxon>Sapindales</taxon>
        <taxon>Rutaceae</taxon>
        <taxon>Aurantioideae</taxon>
        <taxon>Citrus</taxon>
    </lineage>
</organism>